<reference evidence="13" key="1">
    <citation type="submission" date="2024-04" db="EMBL/GenBank/DDBJ databases">
        <authorList>
            <person name="Shaw F."/>
            <person name="Minotto A."/>
        </authorList>
    </citation>
    <scope>NUCLEOTIDE SEQUENCE [LARGE SCALE GENOMIC DNA]</scope>
</reference>
<evidence type="ECO:0000256" key="8">
    <source>
        <dbReference type="PROSITE-ProRule" id="PRU10060"/>
    </source>
</evidence>
<keyword evidence="6 8" id="KW-0326">Glycosidase</keyword>
<comment type="similarity">
    <text evidence="2 8 9">Belongs to the glycosyl hydrolase 9 (cellulase E) family.</text>
</comment>
<sequence>MHAVRLLSTLFVTFVYFSTSLAQLPLPNSTYLPPNASFGVQHVNDSQKSSVDPHWSSLLGNLLWFYEAQRSGKLPSNKRVPWRNDSAVEDGRDAGLDLSGGYYDAGDYVKYTYPLSFSLMSICWGAVDFGGGYDSANQTAYLDDMLRWGLDWLIKAHPSPNTLFVQVGDGDVDNAYWGGDLGIPTPRTSYQINETSPGTDAAAQASAAFSACSALYANHSLSSVSNPASLTNISYASTLLSHAQQLYTFATNTTERTYQTSVPVSGQAYASSGFTDELTLASLFLSLASNSSQLYSQAVSDYQNFHLDEQIRPGSESVFNWDGKSPGIVVLGAQIAKMYPNLASSSTSVNWTLEAEDYLDGIVKGRGRTFLTDGGLLWYPGDSNDASLNPALNAALLLTRYATSNLPPSSQRNSYLTFAQSQLNYTLGANPMNVPYIVGTHPNSPQNPHSAIATGASPYDIANIDTVPEHERYVLYGAVVGGPDTRDRFWDLRSDWVQGEVALDYNAPLLSLVAYTIMNQTTATQEPVFVSIEEGSYVKPKNSPCDDAVKTGCGIHPWPKGAKIAFAVVITIVGLIILGFGTYWIVLATRNSTKVG</sequence>
<feature type="chain" id="PRO_5044949462" description="Endoglucanase" evidence="9">
    <location>
        <begin position="23"/>
        <end position="596"/>
    </location>
</feature>
<accession>A0ABP1D3J2</accession>
<comment type="catalytic activity">
    <reaction evidence="1 9">
        <text>Endohydrolysis of (1-&gt;4)-beta-D-glucosidic linkages in cellulose, lichenin and cereal beta-D-glucans.</text>
        <dbReference type="EC" id="3.2.1.4"/>
    </reaction>
</comment>
<keyword evidence="7 8" id="KW-0624">Polysaccharide degradation</keyword>
<feature type="active site" evidence="8">
    <location>
        <position position="491"/>
    </location>
</feature>
<evidence type="ECO:0000256" key="7">
    <source>
        <dbReference type="ARBA" id="ARBA00023326"/>
    </source>
</evidence>
<evidence type="ECO:0000256" key="3">
    <source>
        <dbReference type="ARBA" id="ARBA00022801"/>
    </source>
</evidence>
<evidence type="ECO:0000313" key="13">
    <source>
        <dbReference type="Proteomes" id="UP001497453"/>
    </source>
</evidence>
<proteinExistence type="inferred from homology"/>
<dbReference type="InterPro" id="IPR008928">
    <property type="entry name" value="6-hairpin_glycosidase_sf"/>
</dbReference>
<gene>
    <name evidence="12" type="ORF">GFSPODELE1_LOCUS3618</name>
</gene>
<evidence type="ECO:0000256" key="9">
    <source>
        <dbReference type="RuleBase" id="RU361166"/>
    </source>
</evidence>
<dbReference type="InterPro" id="IPR001701">
    <property type="entry name" value="Glyco_hydro_9"/>
</dbReference>
<evidence type="ECO:0000259" key="11">
    <source>
        <dbReference type="Pfam" id="PF00759"/>
    </source>
</evidence>
<organism evidence="12 13">
    <name type="scientific">Somion occarium</name>
    <dbReference type="NCBI Taxonomy" id="3059160"/>
    <lineage>
        <taxon>Eukaryota</taxon>
        <taxon>Fungi</taxon>
        <taxon>Dikarya</taxon>
        <taxon>Basidiomycota</taxon>
        <taxon>Agaricomycotina</taxon>
        <taxon>Agaricomycetes</taxon>
        <taxon>Polyporales</taxon>
        <taxon>Cerrenaceae</taxon>
        <taxon>Somion</taxon>
    </lineage>
</organism>
<name>A0ABP1D3J2_9APHY</name>
<dbReference type="Proteomes" id="UP001497453">
    <property type="component" value="Chromosome 2"/>
</dbReference>
<feature type="active site" evidence="8">
    <location>
        <position position="500"/>
    </location>
</feature>
<dbReference type="Gene3D" id="1.50.10.10">
    <property type="match status" value="1"/>
</dbReference>
<dbReference type="PANTHER" id="PTHR22298">
    <property type="entry name" value="ENDO-1,4-BETA-GLUCANASE"/>
    <property type="match status" value="1"/>
</dbReference>
<keyword evidence="5 8" id="KW-0119">Carbohydrate metabolism</keyword>
<evidence type="ECO:0000313" key="12">
    <source>
        <dbReference type="EMBL" id="CAL1701489.1"/>
    </source>
</evidence>
<keyword evidence="10" id="KW-1133">Transmembrane helix</keyword>
<feature type="signal peptide" evidence="9">
    <location>
        <begin position="1"/>
        <end position="22"/>
    </location>
</feature>
<keyword evidence="10" id="KW-0472">Membrane</keyword>
<feature type="transmembrane region" description="Helical" evidence="10">
    <location>
        <begin position="564"/>
        <end position="586"/>
    </location>
</feature>
<protein>
    <recommendedName>
        <fullName evidence="9">Endoglucanase</fullName>
        <ecNumber evidence="9">3.2.1.4</ecNumber>
    </recommendedName>
</protein>
<dbReference type="InterPro" id="IPR033126">
    <property type="entry name" value="Glyco_hydro_9_Asp/Glu_AS"/>
</dbReference>
<evidence type="ECO:0000256" key="1">
    <source>
        <dbReference type="ARBA" id="ARBA00000966"/>
    </source>
</evidence>
<evidence type="ECO:0000256" key="10">
    <source>
        <dbReference type="SAM" id="Phobius"/>
    </source>
</evidence>
<evidence type="ECO:0000256" key="2">
    <source>
        <dbReference type="ARBA" id="ARBA00007072"/>
    </source>
</evidence>
<keyword evidence="9" id="KW-0732">Signal</keyword>
<dbReference type="PROSITE" id="PS00698">
    <property type="entry name" value="GH9_3"/>
    <property type="match status" value="1"/>
</dbReference>
<evidence type="ECO:0000256" key="5">
    <source>
        <dbReference type="ARBA" id="ARBA00023277"/>
    </source>
</evidence>
<keyword evidence="13" id="KW-1185">Reference proteome</keyword>
<dbReference type="EC" id="3.2.1.4" evidence="9"/>
<keyword evidence="4 9" id="KW-0136">Cellulose degradation</keyword>
<feature type="domain" description="Glycoside hydrolase family 9" evidence="11">
    <location>
        <begin position="56"/>
        <end position="512"/>
    </location>
</feature>
<evidence type="ECO:0000256" key="4">
    <source>
        <dbReference type="ARBA" id="ARBA00023001"/>
    </source>
</evidence>
<evidence type="ECO:0000256" key="6">
    <source>
        <dbReference type="ARBA" id="ARBA00023295"/>
    </source>
</evidence>
<dbReference type="Pfam" id="PF00759">
    <property type="entry name" value="Glyco_hydro_9"/>
    <property type="match status" value="1"/>
</dbReference>
<keyword evidence="3 8" id="KW-0378">Hydrolase</keyword>
<dbReference type="EMBL" id="OZ037945">
    <property type="protein sequence ID" value="CAL1701489.1"/>
    <property type="molecule type" value="Genomic_DNA"/>
</dbReference>
<dbReference type="SUPFAM" id="SSF48208">
    <property type="entry name" value="Six-hairpin glycosidases"/>
    <property type="match status" value="1"/>
</dbReference>
<keyword evidence="10" id="KW-0812">Transmembrane</keyword>
<dbReference type="InterPro" id="IPR012341">
    <property type="entry name" value="6hp_glycosidase-like_sf"/>
</dbReference>